<proteinExistence type="predicted"/>
<organism evidence="2">
    <name type="scientific">Micrurus surinamensis</name>
    <name type="common">Surinam coral snake</name>
    <dbReference type="NCBI Taxonomy" id="129470"/>
    <lineage>
        <taxon>Eukaryota</taxon>
        <taxon>Metazoa</taxon>
        <taxon>Chordata</taxon>
        <taxon>Craniata</taxon>
        <taxon>Vertebrata</taxon>
        <taxon>Euteleostomi</taxon>
        <taxon>Lepidosauria</taxon>
        <taxon>Squamata</taxon>
        <taxon>Bifurcata</taxon>
        <taxon>Unidentata</taxon>
        <taxon>Episquamata</taxon>
        <taxon>Toxicofera</taxon>
        <taxon>Serpentes</taxon>
        <taxon>Colubroidea</taxon>
        <taxon>Elapidae</taxon>
        <taxon>Elapinae</taxon>
        <taxon>Micrurus</taxon>
    </lineage>
</organism>
<evidence type="ECO:0000256" key="1">
    <source>
        <dbReference type="SAM" id="MobiDB-lite"/>
    </source>
</evidence>
<protein>
    <submittedName>
        <fullName evidence="2">Uncharacterized protein</fullName>
    </submittedName>
</protein>
<feature type="region of interest" description="Disordered" evidence="1">
    <location>
        <begin position="1"/>
        <end position="32"/>
    </location>
</feature>
<accession>A0A2D4Q6I6</accession>
<dbReference type="EMBL" id="IACN01119664">
    <property type="protein sequence ID" value="LAB65711.1"/>
    <property type="molecule type" value="Transcribed_RNA"/>
</dbReference>
<name>A0A2D4Q6I6_MICSU</name>
<sequence>MRRIEGTQEGEEWKGEKEEEEEEKSKEEKSEEIVPNIAKYNFLKHIRLLISPHPLLYLSKSQVSSKEASKAVPRPPNSCACQYRNSSGEQVTCPHRNTCDSGAPKPIVPEDYLQAVGGHPAFFTSVEVFDQPFR</sequence>
<dbReference type="AlphaFoldDB" id="A0A2D4Q6I6"/>
<evidence type="ECO:0000313" key="2">
    <source>
        <dbReference type="EMBL" id="LAB65711.1"/>
    </source>
</evidence>
<reference evidence="2" key="2">
    <citation type="submission" date="2017-11" db="EMBL/GenBank/DDBJ databases">
        <title>Coralsnake Venomics: Analyses of Venom Gland Transcriptomes and Proteomes of Six Brazilian Taxa.</title>
        <authorList>
            <person name="Aird S.D."/>
            <person name="Jorge da Silva N."/>
            <person name="Qiu L."/>
            <person name="Villar-Briones A."/>
            <person name="Aparecida-Saddi V."/>
            <person name="Campos-Telles M.P."/>
            <person name="Grau M."/>
            <person name="Mikheyev A.S."/>
        </authorList>
    </citation>
    <scope>NUCLEOTIDE SEQUENCE</scope>
    <source>
        <tissue evidence="2">Venom_gland</tissue>
    </source>
</reference>
<reference evidence="2" key="1">
    <citation type="submission" date="2017-07" db="EMBL/GenBank/DDBJ databases">
        <authorList>
            <person name="Mikheyev A."/>
            <person name="Grau M."/>
        </authorList>
    </citation>
    <scope>NUCLEOTIDE SEQUENCE</scope>
    <source>
        <tissue evidence="2">Venom_gland</tissue>
    </source>
</reference>